<dbReference type="InterPro" id="IPR016169">
    <property type="entry name" value="FAD-bd_PCMH_sub2"/>
</dbReference>
<sequence>MAANNIVEFEVVLANAAVVTASKGSHADLFQALRGGGNDQSFDRSYTLEGHLIEEVGSQRMPLRAFKR</sequence>
<dbReference type="SUPFAM" id="SSF56176">
    <property type="entry name" value="FAD-binding/transporter-associated domain-like"/>
    <property type="match status" value="1"/>
</dbReference>
<name>A0A6A6TKW0_9PLEO</name>
<dbReference type="InterPro" id="IPR036318">
    <property type="entry name" value="FAD-bd_PCMH-like_sf"/>
</dbReference>
<keyword evidence="2" id="KW-1185">Reference proteome</keyword>
<evidence type="ECO:0000313" key="2">
    <source>
        <dbReference type="Proteomes" id="UP000799324"/>
    </source>
</evidence>
<dbReference type="Gene3D" id="3.30.465.10">
    <property type="match status" value="1"/>
</dbReference>
<evidence type="ECO:0000313" key="1">
    <source>
        <dbReference type="EMBL" id="KAF2659264.1"/>
    </source>
</evidence>
<dbReference type="OrthoDB" id="2151789at2759"/>
<dbReference type="Proteomes" id="UP000799324">
    <property type="component" value="Unassembled WGS sequence"/>
</dbReference>
<reference evidence="1" key="1">
    <citation type="journal article" date="2020" name="Stud. Mycol.">
        <title>101 Dothideomycetes genomes: a test case for predicting lifestyles and emergence of pathogens.</title>
        <authorList>
            <person name="Haridas S."/>
            <person name="Albert R."/>
            <person name="Binder M."/>
            <person name="Bloem J."/>
            <person name="Labutti K."/>
            <person name="Salamov A."/>
            <person name="Andreopoulos B."/>
            <person name="Baker S."/>
            <person name="Barry K."/>
            <person name="Bills G."/>
            <person name="Bluhm B."/>
            <person name="Cannon C."/>
            <person name="Castanera R."/>
            <person name="Culley D."/>
            <person name="Daum C."/>
            <person name="Ezra D."/>
            <person name="Gonzalez J."/>
            <person name="Henrissat B."/>
            <person name="Kuo A."/>
            <person name="Liang C."/>
            <person name="Lipzen A."/>
            <person name="Lutzoni F."/>
            <person name="Magnuson J."/>
            <person name="Mondo S."/>
            <person name="Nolan M."/>
            <person name="Ohm R."/>
            <person name="Pangilinan J."/>
            <person name="Park H.-J."/>
            <person name="Ramirez L."/>
            <person name="Alfaro M."/>
            <person name="Sun H."/>
            <person name="Tritt A."/>
            <person name="Yoshinaga Y."/>
            <person name="Zwiers L.-H."/>
            <person name="Turgeon B."/>
            <person name="Goodwin S."/>
            <person name="Spatafora J."/>
            <person name="Crous P."/>
            <person name="Grigoriev I."/>
        </authorList>
    </citation>
    <scope>NUCLEOTIDE SEQUENCE</scope>
    <source>
        <strain evidence="1">CBS 122681</strain>
    </source>
</reference>
<organism evidence="1 2">
    <name type="scientific">Lophiostoma macrostomum CBS 122681</name>
    <dbReference type="NCBI Taxonomy" id="1314788"/>
    <lineage>
        <taxon>Eukaryota</taxon>
        <taxon>Fungi</taxon>
        <taxon>Dikarya</taxon>
        <taxon>Ascomycota</taxon>
        <taxon>Pezizomycotina</taxon>
        <taxon>Dothideomycetes</taxon>
        <taxon>Pleosporomycetidae</taxon>
        <taxon>Pleosporales</taxon>
        <taxon>Lophiostomataceae</taxon>
        <taxon>Lophiostoma</taxon>
    </lineage>
</organism>
<gene>
    <name evidence="1" type="ORF">K491DRAFT_689389</name>
</gene>
<protein>
    <submittedName>
        <fullName evidence="1">Uncharacterized protein</fullName>
    </submittedName>
</protein>
<dbReference type="AlphaFoldDB" id="A0A6A6TKW0"/>
<dbReference type="GO" id="GO:0050660">
    <property type="term" value="F:flavin adenine dinucleotide binding"/>
    <property type="evidence" value="ECO:0007669"/>
    <property type="project" value="InterPro"/>
</dbReference>
<proteinExistence type="predicted"/>
<accession>A0A6A6TKW0</accession>
<dbReference type="EMBL" id="MU004308">
    <property type="protein sequence ID" value="KAF2659264.1"/>
    <property type="molecule type" value="Genomic_DNA"/>
</dbReference>